<protein>
    <submittedName>
        <fullName evidence="1">Uncharacterized protein</fullName>
    </submittedName>
</protein>
<dbReference type="EMBL" id="LYMM01000029">
    <property type="protein sequence ID" value="PNU05058.1"/>
    <property type="molecule type" value="Genomic_DNA"/>
</dbReference>
<comment type="caution">
    <text evidence="1">The sequence shown here is derived from an EMBL/GenBank/DDBJ whole genome shotgun (WGS) entry which is preliminary data.</text>
</comment>
<keyword evidence="2" id="KW-1185">Reference proteome</keyword>
<proteinExistence type="predicted"/>
<evidence type="ECO:0000313" key="1">
    <source>
        <dbReference type="EMBL" id="PNU05058.1"/>
    </source>
</evidence>
<evidence type="ECO:0000313" key="2">
    <source>
        <dbReference type="Proteomes" id="UP000236327"/>
    </source>
</evidence>
<gene>
    <name evidence="1" type="ORF">A8V01_04295</name>
</gene>
<reference evidence="1 2" key="1">
    <citation type="submission" date="2016-05" db="EMBL/GenBank/DDBJ databases">
        <title>Complete genome sequence of Novosphingobium guangzhouense SA925(T).</title>
        <authorList>
            <person name="Sha S."/>
        </authorList>
    </citation>
    <scope>NUCLEOTIDE SEQUENCE [LARGE SCALE GENOMIC DNA]</scope>
    <source>
        <strain evidence="1 2">SA925</strain>
    </source>
</reference>
<dbReference type="RefSeq" id="WP_170065888.1">
    <property type="nucleotide sequence ID" value="NZ_LYMM01000029.1"/>
</dbReference>
<organism evidence="1 2">
    <name type="scientific">Novosphingobium guangzhouense</name>
    <dbReference type="NCBI Taxonomy" id="1850347"/>
    <lineage>
        <taxon>Bacteria</taxon>
        <taxon>Pseudomonadati</taxon>
        <taxon>Pseudomonadota</taxon>
        <taxon>Alphaproteobacteria</taxon>
        <taxon>Sphingomonadales</taxon>
        <taxon>Sphingomonadaceae</taxon>
        <taxon>Novosphingobium</taxon>
    </lineage>
</organism>
<name>A0A2K2G248_9SPHN</name>
<accession>A0A2K2G248</accession>
<sequence length="169" mass="16994">MPAVSSSACERAIPALTPVRIEISADLGSATSHSLDAFPIRLAEAIVIDGVEIVPAGAKGLGEVVHAKKAGGSGTPGELVLAARWIDACGQRLKLRSMNFSAAGAGAIGTVNVVNAVSAASMLPIGLIGFAISGRNVTYAKGTLAWAKIAGAVPSPSPATIQPTDLEKR</sequence>
<dbReference type="Proteomes" id="UP000236327">
    <property type="component" value="Unassembled WGS sequence"/>
</dbReference>
<dbReference type="AlphaFoldDB" id="A0A2K2G248"/>